<proteinExistence type="predicted"/>
<dbReference type="Pfam" id="PF00903">
    <property type="entry name" value="Glyoxalase"/>
    <property type="match status" value="2"/>
</dbReference>
<protein>
    <submittedName>
        <fullName evidence="2">Glyoxalase</fullName>
    </submittedName>
</protein>
<keyword evidence="3" id="KW-1185">Reference proteome</keyword>
<sequence>MQTHHISLLTKNAKQNIHFYTHVLGLRLVKNTVNQENIHIRHLFYGDYLGTPGSVITFFVLPLLGHRTDGNHFINGFSLAIPTGSKEFWRDRLADNGIIATMNDNGLSFEDPEQIPINMVETDNQLTEWRVVPNNGIDAKYQITRLLGTELHVPDVSASQQFFEKLLNLEVTNNVVELEGAQQIKLVPTTDFEQKTRFGRGSIDHVALRVADEEQLFHYYHLAEDQGWDIEMYRDRGWFKSLYIREPGDNRIELATPTPGFSLDEPILTLGNSLGLPPKFESLRDDVMDYYAKQGVDFTDDGDLSQSNDETYGE</sequence>
<evidence type="ECO:0000313" key="3">
    <source>
        <dbReference type="Proteomes" id="UP000466388"/>
    </source>
</evidence>
<reference evidence="2 3" key="1">
    <citation type="submission" date="2019-11" db="EMBL/GenBank/DDBJ databases">
        <title>Lactobacillus sp. nov. CRM56-3, isolated from fermented tea leaves.</title>
        <authorList>
            <person name="Phuengjayaem S."/>
            <person name="Tanasupawat S."/>
        </authorList>
    </citation>
    <scope>NUCLEOTIDE SEQUENCE [LARGE SCALE GENOMIC DNA]</scope>
    <source>
        <strain evidence="2 3">CRM56-3</strain>
    </source>
</reference>
<dbReference type="InterPro" id="IPR037523">
    <property type="entry name" value="VOC_core"/>
</dbReference>
<evidence type="ECO:0000259" key="1">
    <source>
        <dbReference type="PROSITE" id="PS51819"/>
    </source>
</evidence>
<dbReference type="PANTHER" id="PTHR36110">
    <property type="entry name" value="RING-CLEAVING DIOXYGENASE MHQE-RELATED"/>
    <property type="match status" value="1"/>
</dbReference>
<feature type="domain" description="VOC" evidence="1">
    <location>
        <begin position="145"/>
        <end position="257"/>
    </location>
</feature>
<dbReference type="InterPro" id="IPR052537">
    <property type="entry name" value="Extradiol_RC_dioxygenase"/>
</dbReference>
<dbReference type="Proteomes" id="UP000466388">
    <property type="component" value="Unassembled WGS sequence"/>
</dbReference>
<accession>A0A7X2XV44</accession>
<organism evidence="2 3">
    <name type="scientific">Secundilactobacillus folii</name>
    <dbReference type="NCBI Taxonomy" id="2678357"/>
    <lineage>
        <taxon>Bacteria</taxon>
        <taxon>Bacillati</taxon>
        <taxon>Bacillota</taxon>
        <taxon>Bacilli</taxon>
        <taxon>Lactobacillales</taxon>
        <taxon>Lactobacillaceae</taxon>
        <taxon>Secundilactobacillus</taxon>
    </lineage>
</organism>
<dbReference type="AlphaFoldDB" id="A0A7X2XV44"/>
<dbReference type="RefSeq" id="WP_343031821.1">
    <property type="nucleotide sequence ID" value="NZ_WNJO01000005.1"/>
</dbReference>
<dbReference type="PROSITE" id="PS51819">
    <property type="entry name" value="VOC"/>
    <property type="match status" value="1"/>
</dbReference>
<dbReference type="Gene3D" id="3.10.180.10">
    <property type="entry name" value="2,3-Dihydroxybiphenyl 1,2-Dioxygenase, domain 1"/>
    <property type="match status" value="2"/>
</dbReference>
<dbReference type="InterPro" id="IPR004360">
    <property type="entry name" value="Glyas_Fos-R_dOase_dom"/>
</dbReference>
<dbReference type="EMBL" id="WNJO01000005">
    <property type="protein sequence ID" value="MTV82085.1"/>
    <property type="molecule type" value="Genomic_DNA"/>
</dbReference>
<dbReference type="PANTHER" id="PTHR36110:SF4">
    <property type="entry name" value="RING-CLEAVING DIOXYGENASE MHQA-RELATED"/>
    <property type="match status" value="1"/>
</dbReference>
<dbReference type="SUPFAM" id="SSF54593">
    <property type="entry name" value="Glyoxalase/Bleomycin resistance protein/Dihydroxybiphenyl dioxygenase"/>
    <property type="match status" value="2"/>
</dbReference>
<evidence type="ECO:0000313" key="2">
    <source>
        <dbReference type="EMBL" id="MTV82085.1"/>
    </source>
</evidence>
<gene>
    <name evidence="2" type="ORF">GM612_05390</name>
</gene>
<name>A0A7X2XV44_9LACO</name>
<comment type="caution">
    <text evidence="2">The sequence shown here is derived from an EMBL/GenBank/DDBJ whole genome shotgun (WGS) entry which is preliminary data.</text>
</comment>
<dbReference type="InterPro" id="IPR029068">
    <property type="entry name" value="Glyas_Bleomycin-R_OHBP_Dase"/>
</dbReference>